<evidence type="ECO:0000256" key="1">
    <source>
        <dbReference type="SAM" id="MobiDB-lite"/>
    </source>
</evidence>
<feature type="region of interest" description="Disordered" evidence="1">
    <location>
        <begin position="28"/>
        <end position="67"/>
    </location>
</feature>
<protein>
    <submittedName>
        <fullName evidence="2">Uncharacterized protein</fullName>
    </submittedName>
</protein>
<accession>A0AAV5WJ99</accession>
<keyword evidence="3" id="KW-1185">Reference proteome</keyword>
<dbReference type="Proteomes" id="UP001432322">
    <property type="component" value="Unassembled WGS sequence"/>
</dbReference>
<dbReference type="AlphaFoldDB" id="A0AAV5WJ99"/>
<comment type="caution">
    <text evidence="2">The sequence shown here is derived from an EMBL/GenBank/DDBJ whole genome shotgun (WGS) entry which is preliminary data.</text>
</comment>
<organism evidence="2 3">
    <name type="scientific">Pristionchus fissidentatus</name>
    <dbReference type="NCBI Taxonomy" id="1538716"/>
    <lineage>
        <taxon>Eukaryota</taxon>
        <taxon>Metazoa</taxon>
        <taxon>Ecdysozoa</taxon>
        <taxon>Nematoda</taxon>
        <taxon>Chromadorea</taxon>
        <taxon>Rhabditida</taxon>
        <taxon>Rhabditina</taxon>
        <taxon>Diplogasteromorpha</taxon>
        <taxon>Diplogasteroidea</taxon>
        <taxon>Neodiplogasteridae</taxon>
        <taxon>Pristionchus</taxon>
    </lineage>
</organism>
<gene>
    <name evidence="2" type="ORF">PFISCL1PPCAC_23348</name>
</gene>
<dbReference type="EMBL" id="BTSY01000006">
    <property type="protein sequence ID" value="GMT32051.1"/>
    <property type="molecule type" value="Genomic_DNA"/>
</dbReference>
<name>A0AAV5WJ99_9BILA</name>
<sequence length="341" mass="39299">EIMESNENNNSDVEPKLEALENEIEELSMNLSRDSDSFQKLVKDKKSEKKKKKKEDKNKKKSADVPNRPSFLVTDYIHEQALGKPMGVDDEKWENCKMMANIISEYVLNVAGLYASGEYSKLSKEESQKIVVMVKGVGVDDNTMQLQKKLCEHVLIEKMKERNETDEIRTSGLPTVRSVLHLLTTLPREWVKNDLYTEEQQEEHSADLCITQITREIRPAEEFAHNFIEKYACLISPNNEWLDCPIDGRKRFAVTLRNLSESAAFGVKNSKGDVGLQAMMELHEHLENAETYCYFCEILTGGREEFYAHLVSPYHMNSIAQEIARFEMFTLVVNVYRKDLV</sequence>
<evidence type="ECO:0000313" key="3">
    <source>
        <dbReference type="Proteomes" id="UP001432322"/>
    </source>
</evidence>
<evidence type="ECO:0000313" key="2">
    <source>
        <dbReference type="EMBL" id="GMT32051.1"/>
    </source>
</evidence>
<feature type="non-terminal residue" evidence="2">
    <location>
        <position position="1"/>
    </location>
</feature>
<proteinExistence type="predicted"/>
<feature type="compositionally biased region" description="Basic and acidic residues" evidence="1">
    <location>
        <begin position="33"/>
        <end position="47"/>
    </location>
</feature>
<reference evidence="2" key="1">
    <citation type="submission" date="2023-10" db="EMBL/GenBank/DDBJ databases">
        <title>Genome assembly of Pristionchus species.</title>
        <authorList>
            <person name="Yoshida K."/>
            <person name="Sommer R.J."/>
        </authorList>
    </citation>
    <scope>NUCLEOTIDE SEQUENCE</scope>
    <source>
        <strain evidence="2">RS5133</strain>
    </source>
</reference>